<protein>
    <submittedName>
        <fullName evidence="1">Uncharacterized protein</fullName>
    </submittedName>
</protein>
<accession>A0A5N5WWR0</accession>
<sequence>MHPSFASYGLMPCVLSGSLETSQSMITSLVSSLDPFPSATFIERFRLLRQPDCAGYHSKPAGAACFPRSGKMSDDAQCCGVTLFFLFSPPKEHCQRRARL</sequence>
<reference evidence="1 2" key="1">
    <citation type="submission" date="2019-04" db="EMBL/GenBank/DDBJ databases">
        <title>Friends and foes A comparative genomics study of 23 Aspergillus species from section Flavi.</title>
        <authorList>
            <consortium name="DOE Joint Genome Institute"/>
            <person name="Kjaerbolling I."/>
            <person name="Vesth T."/>
            <person name="Frisvad J.C."/>
            <person name="Nybo J.L."/>
            <person name="Theobald S."/>
            <person name="Kildgaard S."/>
            <person name="Isbrandt T."/>
            <person name="Kuo A."/>
            <person name="Sato A."/>
            <person name="Lyhne E.K."/>
            <person name="Kogle M.E."/>
            <person name="Wiebenga A."/>
            <person name="Kun R.S."/>
            <person name="Lubbers R.J."/>
            <person name="Makela M.R."/>
            <person name="Barry K."/>
            <person name="Chovatia M."/>
            <person name="Clum A."/>
            <person name="Daum C."/>
            <person name="Haridas S."/>
            <person name="He G."/>
            <person name="LaButti K."/>
            <person name="Lipzen A."/>
            <person name="Mondo S."/>
            <person name="Riley R."/>
            <person name="Salamov A."/>
            <person name="Simmons B.A."/>
            <person name="Magnuson J.K."/>
            <person name="Henrissat B."/>
            <person name="Mortensen U.H."/>
            <person name="Larsen T.O."/>
            <person name="Devries R.P."/>
            <person name="Grigoriev I.V."/>
            <person name="Machida M."/>
            <person name="Baker S.E."/>
            <person name="Andersen M.R."/>
        </authorList>
    </citation>
    <scope>NUCLEOTIDE SEQUENCE [LARGE SCALE GENOMIC DNA]</scope>
    <source>
        <strain evidence="1 2">CBS 151.66</strain>
    </source>
</reference>
<dbReference type="EMBL" id="ML732268">
    <property type="protein sequence ID" value="KAB8071590.1"/>
    <property type="molecule type" value="Genomic_DNA"/>
</dbReference>
<dbReference type="AlphaFoldDB" id="A0A5N5WWR0"/>
<dbReference type="OrthoDB" id="74460at2759"/>
<keyword evidence="2" id="KW-1185">Reference proteome</keyword>
<name>A0A5N5WWR0_9EURO</name>
<dbReference type="Proteomes" id="UP000326565">
    <property type="component" value="Unassembled WGS sequence"/>
</dbReference>
<proteinExistence type="predicted"/>
<organism evidence="1 2">
    <name type="scientific">Aspergillus leporis</name>
    <dbReference type="NCBI Taxonomy" id="41062"/>
    <lineage>
        <taxon>Eukaryota</taxon>
        <taxon>Fungi</taxon>
        <taxon>Dikarya</taxon>
        <taxon>Ascomycota</taxon>
        <taxon>Pezizomycotina</taxon>
        <taxon>Eurotiomycetes</taxon>
        <taxon>Eurotiomycetidae</taxon>
        <taxon>Eurotiales</taxon>
        <taxon>Aspergillaceae</taxon>
        <taxon>Aspergillus</taxon>
        <taxon>Aspergillus subgen. Circumdati</taxon>
    </lineage>
</organism>
<gene>
    <name evidence="1" type="ORF">BDV29DRAFT_15917</name>
</gene>
<evidence type="ECO:0000313" key="2">
    <source>
        <dbReference type="Proteomes" id="UP000326565"/>
    </source>
</evidence>
<evidence type="ECO:0000313" key="1">
    <source>
        <dbReference type="EMBL" id="KAB8071590.1"/>
    </source>
</evidence>